<gene>
    <name evidence="1" type="ORF">HER39_02410</name>
</gene>
<dbReference type="EMBL" id="JAAZSR010000018">
    <property type="protein sequence ID" value="NKX49450.1"/>
    <property type="molecule type" value="Genomic_DNA"/>
</dbReference>
<keyword evidence="2" id="KW-1185">Reference proteome</keyword>
<evidence type="ECO:0008006" key="3">
    <source>
        <dbReference type="Google" id="ProtNLM"/>
    </source>
</evidence>
<evidence type="ECO:0000313" key="2">
    <source>
        <dbReference type="Proteomes" id="UP000523795"/>
    </source>
</evidence>
<accession>A0ABX1JJF5</accession>
<evidence type="ECO:0000313" key="1">
    <source>
        <dbReference type="EMBL" id="NKX49450.1"/>
    </source>
</evidence>
<dbReference type="Pfam" id="PF12389">
    <property type="entry name" value="Peptidase_M73"/>
    <property type="match status" value="1"/>
</dbReference>
<protein>
    <recommendedName>
        <fullName evidence="3">Camelysin-like metallo-endopeptidase</fullName>
    </recommendedName>
</protein>
<proteinExistence type="predicted"/>
<dbReference type="Proteomes" id="UP000523795">
    <property type="component" value="Unassembled WGS sequence"/>
</dbReference>
<name>A0ABX1JJF5_9MICC</name>
<reference evidence="1 2" key="1">
    <citation type="submission" date="2020-04" db="EMBL/GenBank/DDBJ databases">
        <authorList>
            <person name="Liu S."/>
        </authorList>
    </citation>
    <scope>NUCLEOTIDE SEQUENCE [LARGE SCALE GENOMIC DNA]</scope>
    <source>
        <strain evidence="1 2">CGMCC 1.15091</strain>
    </source>
</reference>
<organism evidence="1 2">
    <name type="scientific">Arthrobacter deserti</name>
    <dbReference type="NCBI Taxonomy" id="1742687"/>
    <lineage>
        <taxon>Bacteria</taxon>
        <taxon>Bacillati</taxon>
        <taxon>Actinomycetota</taxon>
        <taxon>Actinomycetes</taxon>
        <taxon>Micrococcales</taxon>
        <taxon>Micrococcaceae</taxon>
        <taxon>Arthrobacter</taxon>
    </lineage>
</organism>
<dbReference type="InterPro" id="IPR022121">
    <property type="entry name" value="Peptidase_M73_camelysin"/>
</dbReference>
<comment type="caution">
    <text evidence="1">The sequence shown here is derived from an EMBL/GenBank/DDBJ whole genome shotgun (WGS) entry which is preliminary data.</text>
</comment>
<sequence>MKKHVQARTRPGRLRLAAAIAVGTLGLAITVGGVYASLNATAFNATAQDVGSGTLELTMTNNGTGFSQQIADLAPGDTVNRYVSLTQDGSLDGRNLTLSVRDATPTKLTTDATDGLKVTISVCTGGTWDATDGTCSGLAEPLLGSTALASLASTPETVLEGPLAAGSVTHLQMSLILPDQTETTVNGTPPANTIQGLSAKLTWTFTEQQRAASTTNG</sequence>